<organism evidence="1">
    <name type="scientific">Anguilla anguilla</name>
    <name type="common">European freshwater eel</name>
    <name type="synonym">Muraena anguilla</name>
    <dbReference type="NCBI Taxonomy" id="7936"/>
    <lineage>
        <taxon>Eukaryota</taxon>
        <taxon>Metazoa</taxon>
        <taxon>Chordata</taxon>
        <taxon>Craniata</taxon>
        <taxon>Vertebrata</taxon>
        <taxon>Euteleostomi</taxon>
        <taxon>Actinopterygii</taxon>
        <taxon>Neopterygii</taxon>
        <taxon>Teleostei</taxon>
        <taxon>Anguilliformes</taxon>
        <taxon>Anguillidae</taxon>
        <taxon>Anguilla</taxon>
    </lineage>
</organism>
<dbReference type="EMBL" id="GBXM01045112">
    <property type="protein sequence ID" value="JAH63465.1"/>
    <property type="molecule type" value="Transcribed_RNA"/>
</dbReference>
<evidence type="ECO:0000313" key="1">
    <source>
        <dbReference type="EMBL" id="JAH63465.1"/>
    </source>
</evidence>
<accession>A0A0E9UE25</accession>
<sequence length="55" mass="5869">MVHHGAGPGQVVSVLLQHLLSLSGHFLQAMTCDSRPSATFLALSFSSSSSEREKK</sequence>
<protein>
    <submittedName>
        <fullName evidence="1">Uncharacterized protein</fullName>
    </submittedName>
</protein>
<dbReference type="AlphaFoldDB" id="A0A0E9UE25"/>
<reference evidence="1" key="2">
    <citation type="journal article" date="2015" name="Fish Shellfish Immunol.">
        <title>Early steps in the European eel (Anguilla anguilla)-Vibrio vulnificus interaction in the gills: Role of the RtxA13 toxin.</title>
        <authorList>
            <person name="Callol A."/>
            <person name="Pajuelo D."/>
            <person name="Ebbesson L."/>
            <person name="Teles M."/>
            <person name="MacKenzie S."/>
            <person name="Amaro C."/>
        </authorList>
    </citation>
    <scope>NUCLEOTIDE SEQUENCE</scope>
</reference>
<proteinExistence type="predicted"/>
<name>A0A0E9UE25_ANGAN</name>
<reference evidence="1" key="1">
    <citation type="submission" date="2014-11" db="EMBL/GenBank/DDBJ databases">
        <authorList>
            <person name="Amaro Gonzalez C."/>
        </authorList>
    </citation>
    <scope>NUCLEOTIDE SEQUENCE</scope>
</reference>